<dbReference type="CDD" id="cd06225">
    <property type="entry name" value="HAMP"/>
    <property type="match status" value="1"/>
</dbReference>
<protein>
    <submittedName>
        <fullName evidence="9">Putative methyl-accepting chemotaxis protein</fullName>
    </submittedName>
</protein>
<keyword evidence="10" id="KW-1185">Reference proteome</keyword>
<organism evidence="9 10">
    <name type="scientific">Actinoplanes missouriensis (strain ATCC 14538 / DSM 43046 / CBS 188.64 / JCM 3121 / NBRC 102363 / NCIMB 12654 / NRRL B-3342 / UNCC 431)</name>
    <dbReference type="NCBI Taxonomy" id="512565"/>
    <lineage>
        <taxon>Bacteria</taxon>
        <taxon>Bacillati</taxon>
        <taxon>Actinomycetota</taxon>
        <taxon>Actinomycetes</taxon>
        <taxon>Micromonosporales</taxon>
        <taxon>Micromonosporaceae</taxon>
        <taxon>Actinoplanes</taxon>
    </lineage>
</organism>
<dbReference type="STRING" id="512565.AMIS_29520"/>
<dbReference type="InterPro" id="IPR003660">
    <property type="entry name" value="HAMP_dom"/>
</dbReference>
<proteinExistence type="inferred from homology"/>
<feature type="domain" description="Methyl-accepting transducer" evidence="7">
    <location>
        <begin position="290"/>
        <end position="519"/>
    </location>
</feature>
<comment type="similarity">
    <text evidence="4">Belongs to the methyl-accepting chemotaxis (MCP) protein family.</text>
</comment>
<dbReference type="Pfam" id="PF00015">
    <property type="entry name" value="MCPsignal"/>
    <property type="match status" value="1"/>
</dbReference>
<dbReference type="SUPFAM" id="SSF58104">
    <property type="entry name" value="Methyl-accepting chemotaxis protein (MCP) signaling domain"/>
    <property type="match status" value="1"/>
</dbReference>
<evidence type="ECO:0000259" key="7">
    <source>
        <dbReference type="PROSITE" id="PS50111"/>
    </source>
</evidence>
<feature type="transmembrane region" description="Helical" evidence="6">
    <location>
        <begin position="209"/>
        <end position="231"/>
    </location>
</feature>
<dbReference type="PATRIC" id="fig|512565.3.peg.2955"/>
<keyword evidence="1 6" id="KW-0812">Transmembrane</keyword>
<dbReference type="GO" id="GO:0016020">
    <property type="term" value="C:membrane"/>
    <property type="evidence" value="ECO:0007669"/>
    <property type="project" value="InterPro"/>
</dbReference>
<dbReference type="InterPro" id="IPR004090">
    <property type="entry name" value="Chemotax_Me-accpt_rcpt"/>
</dbReference>
<feature type="domain" description="HAMP" evidence="8">
    <location>
        <begin position="233"/>
        <end position="285"/>
    </location>
</feature>
<evidence type="ECO:0000256" key="5">
    <source>
        <dbReference type="PROSITE-ProRule" id="PRU00284"/>
    </source>
</evidence>
<dbReference type="KEGG" id="ams:AMIS_29520"/>
<evidence type="ECO:0000256" key="6">
    <source>
        <dbReference type="SAM" id="Phobius"/>
    </source>
</evidence>
<dbReference type="Proteomes" id="UP000007882">
    <property type="component" value="Chromosome"/>
</dbReference>
<dbReference type="InterPro" id="IPR004089">
    <property type="entry name" value="MCPsignal_dom"/>
</dbReference>
<evidence type="ECO:0000256" key="3">
    <source>
        <dbReference type="ARBA" id="ARBA00023224"/>
    </source>
</evidence>
<gene>
    <name evidence="9" type="primary">mcp5</name>
    <name evidence="9" type="ordered locus">AMIS_29520</name>
</gene>
<dbReference type="AlphaFoldDB" id="I0H585"/>
<dbReference type="SMART" id="SM00304">
    <property type="entry name" value="HAMP"/>
    <property type="match status" value="1"/>
</dbReference>
<dbReference type="Gene3D" id="1.10.287.950">
    <property type="entry name" value="Methyl-accepting chemotaxis protein"/>
    <property type="match status" value="1"/>
</dbReference>
<dbReference type="Pfam" id="PF00672">
    <property type="entry name" value="HAMP"/>
    <property type="match status" value="1"/>
</dbReference>
<sequence>MTNAHRDVGSGMRLGDVSVGKRLGASYLVLTVLLFVCAGTGWWGLQQQAAAEQDLAALERVRDDIQTVQYNAADVTGWQGLVVADVGAFGYAYATGPKGFNRQGELKSKDTIYADLDAAHTADMTAAEQTEFAKLKPAWDDFFTWDATVMKWLSADNQAGLAQAMTSINGGEASASYSNVLDIAGNLATSVEARVETLRTEIDDVHDTAVTVLAAALALAVVLAVLMGAWVTRSVVGPLATVMTALRRLADRDLTARADVNRRDELGRLGDALNETAESLRQTVSAIAGHAGTVSSASQELSQVSAQIARASEDMDAQAAAVASSAGNVSGNVHTLQAGSSEMTQAIDEIARNAGEAARVAGEAVSVVDQTNRTVSKLSDSSAEIGNAVAMITAIAEQTNLLALNATIEAARAGELGKGFAVVAGEVKELSQETARATDEIARLVKAIQTDSSHAAGAINEIGEVVARISDFQTLIAAAVEEQTATTSEMGRNVTEVADSSADIATNIAGVATAVGATTAIAGRARENADGLARTSTELRELVAKFTL</sequence>
<accession>I0H585</accession>
<dbReference type="eggNOG" id="COG0840">
    <property type="taxonomic scope" value="Bacteria"/>
</dbReference>
<evidence type="ECO:0000313" key="9">
    <source>
        <dbReference type="EMBL" id="BAL88172.1"/>
    </source>
</evidence>
<evidence type="ECO:0000313" key="10">
    <source>
        <dbReference type="Proteomes" id="UP000007882"/>
    </source>
</evidence>
<dbReference type="PRINTS" id="PR00260">
    <property type="entry name" value="CHEMTRNSDUCR"/>
</dbReference>
<dbReference type="GO" id="GO:0004888">
    <property type="term" value="F:transmembrane signaling receptor activity"/>
    <property type="evidence" value="ECO:0007669"/>
    <property type="project" value="InterPro"/>
</dbReference>
<dbReference type="EMBL" id="AP012319">
    <property type="protein sequence ID" value="BAL88172.1"/>
    <property type="molecule type" value="Genomic_DNA"/>
</dbReference>
<dbReference type="HOGENOM" id="CLU_000445_107_27_11"/>
<dbReference type="PANTHER" id="PTHR32089">
    <property type="entry name" value="METHYL-ACCEPTING CHEMOTAXIS PROTEIN MCPB"/>
    <property type="match status" value="1"/>
</dbReference>
<dbReference type="GO" id="GO:0006935">
    <property type="term" value="P:chemotaxis"/>
    <property type="evidence" value="ECO:0007669"/>
    <property type="project" value="InterPro"/>
</dbReference>
<dbReference type="SMART" id="SM00283">
    <property type="entry name" value="MA"/>
    <property type="match status" value="1"/>
</dbReference>
<evidence type="ECO:0000256" key="2">
    <source>
        <dbReference type="ARBA" id="ARBA00022989"/>
    </source>
</evidence>
<feature type="transmembrane region" description="Helical" evidence="6">
    <location>
        <begin position="24"/>
        <end position="45"/>
    </location>
</feature>
<dbReference type="GO" id="GO:0007165">
    <property type="term" value="P:signal transduction"/>
    <property type="evidence" value="ECO:0007669"/>
    <property type="project" value="UniProtKB-KW"/>
</dbReference>
<keyword evidence="3 5" id="KW-0807">Transducer</keyword>
<dbReference type="PROSITE" id="PS50111">
    <property type="entry name" value="CHEMOTAXIS_TRANSDUC_2"/>
    <property type="match status" value="1"/>
</dbReference>
<evidence type="ECO:0000256" key="1">
    <source>
        <dbReference type="ARBA" id="ARBA00022692"/>
    </source>
</evidence>
<keyword evidence="2 6" id="KW-1133">Transmembrane helix</keyword>
<keyword evidence="6" id="KW-0472">Membrane</keyword>
<reference evidence="9 10" key="1">
    <citation type="submission" date="2012-02" db="EMBL/GenBank/DDBJ databases">
        <title>Complete genome sequence of Actinoplanes missouriensis 431 (= NBRC 102363).</title>
        <authorList>
            <person name="Ohnishi Y."/>
            <person name="Ishikawa J."/>
            <person name="Sekine M."/>
            <person name="Hosoyama A."/>
            <person name="Harada T."/>
            <person name="Narita H."/>
            <person name="Hata T."/>
            <person name="Konno Y."/>
            <person name="Tutikane K."/>
            <person name="Fujita N."/>
            <person name="Horinouchi S."/>
            <person name="Hayakawa M."/>
        </authorList>
    </citation>
    <scope>NUCLEOTIDE SEQUENCE [LARGE SCALE GENOMIC DNA]</scope>
    <source>
        <strain evidence="10">ATCC 14538 / DSM 43046 / CBS 188.64 / JCM 3121 / NBRC 102363 / NCIMB 12654 / NRRL B-3342 / UNCC 431</strain>
    </source>
</reference>
<evidence type="ECO:0000256" key="4">
    <source>
        <dbReference type="ARBA" id="ARBA00029447"/>
    </source>
</evidence>
<dbReference type="PANTHER" id="PTHR32089:SF112">
    <property type="entry name" value="LYSOZYME-LIKE PROTEIN-RELATED"/>
    <property type="match status" value="1"/>
</dbReference>
<dbReference type="PROSITE" id="PS50885">
    <property type="entry name" value="HAMP"/>
    <property type="match status" value="1"/>
</dbReference>
<name>I0H585_ACTM4</name>
<evidence type="ECO:0000259" key="8">
    <source>
        <dbReference type="PROSITE" id="PS50885"/>
    </source>
</evidence>